<feature type="compositionally biased region" description="Basic and acidic residues" evidence="2">
    <location>
        <begin position="43"/>
        <end position="62"/>
    </location>
</feature>
<dbReference type="OrthoDB" id="4781at2759"/>
<dbReference type="GO" id="GO:0004553">
    <property type="term" value="F:hydrolase activity, hydrolyzing O-glycosyl compounds"/>
    <property type="evidence" value="ECO:0007669"/>
    <property type="project" value="InterPro"/>
</dbReference>
<feature type="compositionally biased region" description="Low complexity" evidence="2">
    <location>
        <begin position="1"/>
        <end position="23"/>
    </location>
</feature>
<feature type="region of interest" description="Disordered" evidence="2">
    <location>
        <begin position="1"/>
        <end position="88"/>
    </location>
</feature>
<dbReference type="STRING" id="98765.A0A2R6QIU2"/>
<dbReference type="AlphaFoldDB" id="A0A2R6QIU2"/>
<dbReference type="SUPFAM" id="SSF49899">
    <property type="entry name" value="Concanavalin A-like lectins/glucanases"/>
    <property type="match status" value="1"/>
</dbReference>
<dbReference type="InterPro" id="IPR000757">
    <property type="entry name" value="Beta-glucanase-like"/>
</dbReference>
<dbReference type="GO" id="GO:0005975">
    <property type="term" value="P:carbohydrate metabolic process"/>
    <property type="evidence" value="ECO:0007669"/>
    <property type="project" value="InterPro"/>
</dbReference>
<gene>
    <name evidence="4" type="ORF">PHLCEN_2v3395</name>
</gene>
<comment type="caution">
    <text evidence="4">The sequence shown here is derived from an EMBL/GenBank/DDBJ whole genome shotgun (WGS) entry which is preliminary data.</text>
</comment>
<evidence type="ECO:0000313" key="5">
    <source>
        <dbReference type="Proteomes" id="UP000186601"/>
    </source>
</evidence>
<feature type="region of interest" description="Disordered" evidence="2">
    <location>
        <begin position="106"/>
        <end position="155"/>
    </location>
</feature>
<comment type="similarity">
    <text evidence="1">Belongs to the glycosyl hydrolase 16 family.</text>
</comment>
<dbReference type="InterPro" id="IPR013320">
    <property type="entry name" value="ConA-like_dom_sf"/>
</dbReference>
<dbReference type="InterPro" id="IPR050546">
    <property type="entry name" value="Glycosyl_Hydrlase_16"/>
</dbReference>
<name>A0A2R6QIU2_9APHY</name>
<protein>
    <recommendedName>
        <fullName evidence="3">GH16 domain-containing protein</fullName>
    </recommendedName>
</protein>
<dbReference type="PROSITE" id="PS51762">
    <property type="entry name" value="GH16_2"/>
    <property type="match status" value="1"/>
</dbReference>
<dbReference type="Proteomes" id="UP000186601">
    <property type="component" value="Unassembled WGS sequence"/>
</dbReference>
<dbReference type="Pfam" id="PF00722">
    <property type="entry name" value="Glyco_hydro_16"/>
    <property type="match status" value="1"/>
</dbReference>
<evidence type="ECO:0000259" key="3">
    <source>
        <dbReference type="PROSITE" id="PS51762"/>
    </source>
</evidence>
<accession>A0A2R6QIU2</accession>
<feature type="domain" description="GH16" evidence="3">
    <location>
        <begin position="243"/>
        <end position="571"/>
    </location>
</feature>
<reference evidence="4 5" key="1">
    <citation type="submission" date="2018-02" db="EMBL/GenBank/DDBJ databases">
        <title>Genome sequence of the basidiomycete white-rot fungus Phlebia centrifuga.</title>
        <authorList>
            <person name="Granchi Z."/>
            <person name="Peng M."/>
            <person name="de Vries R.P."/>
            <person name="Hilden K."/>
            <person name="Makela M.R."/>
            <person name="Grigoriev I."/>
            <person name="Riley R."/>
        </authorList>
    </citation>
    <scope>NUCLEOTIDE SEQUENCE [LARGE SCALE GENOMIC DNA]</scope>
    <source>
        <strain evidence="4 5">FBCC195</strain>
    </source>
</reference>
<proteinExistence type="inferred from homology"/>
<evidence type="ECO:0000256" key="1">
    <source>
        <dbReference type="ARBA" id="ARBA00006865"/>
    </source>
</evidence>
<dbReference type="PANTHER" id="PTHR10963:SF55">
    <property type="entry name" value="GLYCOSIDE HYDROLASE FAMILY 16 PROTEIN"/>
    <property type="match status" value="1"/>
</dbReference>
<evidence type="ECO:0000313" key="4">
    <source>
        <dbReference type="EMBL" id="PSS08905.1"/>
    </source>
</evidence>
<feature type="compositionally biased region" description="Low complexity" evidence="2">
    <location>
        <begin position="106"/>
        <end position="130"/>
    </location>
</feature>
<organism evidence="4 5">
    <name type="scientific">Hermanssonia centrifuga</name>
    <dbReference type="NCBI Taxonomy" id="98765"/>
    <lineage>
        <taxon>Eukaryota</taxon>
        <taxon>Fungi</taxon>
        <taxon>Dikarya</taxon>
        <taxon>Basidiomycota</taxon>
        <taxon>Agaricomycotina</taxon>
        <taxon>Agaricomycetes</taxon>
        <taxon>Polyporales</taxon>
        <taxon>Meruliaceae</taxon>
        <taxon>Hermanssonia</taxon>
    </lineage>
</organism>
<sequence>MPSPPSTISSASSSSEGVSEIPAPATGSTRDPPLQPPRPLFFIDRKASQDPIETEPRRDPFRTPDGSVPPTPAAGHDNPFSPPASILSTGSIGSLGSVAEPHVTISSQSRVQSRVSVHSSLRSSNLDLPSSRPPLPSRASSQIRDSFMSPPAMTRRNTAYESNVASRLSVAAPKSKRMRSSMLAGTIEKPWVGEKDVHGRMAWWITYLVAFLGVAGSALRCYFAWKDVPRVGNLCLIMEDNFDTFDTDFTWQREVDMGGFGNGEFEMTTNSPNNSFVEDGKLYIVPTLTSDVIGRANVLNGFTYNVTGCTSTNLTSCGAVSNQTAGTVINPVMSARLTTKGSHHIQYGKVEIVAKLPRGDWLWPALWMLPVDDSYGPWPMSGEIDIMESRGNSPEYKAQGRDVVRGSLNWGPFSWLNGVSKTYGWWNDRRQSYDQGFHTYSVEWNEQFIRIYVDTRLHKMLQISFNEPFFQRGDFPPFVANGTQTIATPNPWVNGTNAAPFDKPFYVIMNVAAGGTNGWFPDGVGDKPWFDSSVTAMSEFANAQDTWYPTWATDPKDRAMVIDSVKMWQKC</sequence>
<dbReference type="PANTHER" id="PTHR10963">
    <property type="entry name" value="GLYCOSYL HYDROLASE-RELATED"/>
    <property type="match status" value="1"/>
</dbReference>
<dbReference type="Gene3D" id="2.60.120.200">
    <property type="match status" value="1"/>
</dbReference>
<dbReference type="EMBL" id="MLYV02000328">
    <property type="protein sequence ID" value="PSS08905.1"/>
    <property type="molecule type" value="Genomic_DNA"/>
</dbReference>
<keyword evidence="5" id="KW-1185">Reference proteome</keyword>
<evidence type="ECO:0000256" key="2">
    <source>
        <dbReference type="SAM" id="MobiDB-lite"/>
    </source>
</evidence>
<dbReference type="CDD" id="cd08024">
    <property type="entry name" value="GH16_CCF"/>
    <property type="match status" value="1"/>
</dbReference>